<reference evidence="7" key="2">
    <citation type="submission" date="2025-08" db="UniProtKB">
        <authorList>
            <consortium name="Ensembl"/>
        </authorList>
    </citation>
    <scope>IDENTIFICATION</scope>
</reference>
<dbReference type="InterPro" id="IPR015943">
    <property type="entry name" value="WD40/YVTN_repeat-like_dom_sf"/>
</dbReference>
<dbReference type="HOGENOM" id="CLU_887196_0_0_1"/>
<dbReference type="PANTHER" id="PTHR15598:SF5">
    <property type="entry name" value="ENHANCER OF MRNA-DECAPPING PROTEIN 4"/>
    <property type="match status" value="1"/>
</dbReference>
<organism evidence="7 8">
    <name type="scientific">Ciona savignyi</name>
    <name type="common">Pacific transparent sea squirt</name>
    <dbReference type="NCBI Taxonomy" id="51511"/>
    <lineage>
        <taxon>Eukaryota</taxon>
        <taxon>Metazoa</taxon>
        <taxon>Chordata</taxon>
        <taxon>Tunicata</taxon>
        <taxon>Ascidiacea</taxon>
        <taxon>Phlebobranchia</taxon>
        <taxon>Cionidae</taxon>
        <taxon>Ciona</taxon>
    </lineage>
</organism>
<dbReference type="SUPFAM" id="SSF75011">
    <property type="entry name" value="3-carboxy-cis,cis-mucoante lactonizing enzyme"/>
    <property type="match status" value="1"/>
</dbReference>
<evidence type="ECO:0000256" key="5">
    <source>
        <dbReference type="SAM" id="MobiDB-lite"/>
    </source>
</evidence>
<evidence type="ECO:0000256" key="3">
    <source>
        <dbReference type="ARBA" id="ARBA00022574"/>
    </source>
</evidence>
<dbReference type="Gene3D" id="2.130.10.10">
    <property type="entry name" value="YVTN repeat-like/Quinoprotein amine dehydrogenase"/>
    <property type="match status" value="1"/>
</dbReference>
<protein>
    <recommendedName>
        <fullName evidence="6">Enhancer of mRNA-decapping protein 4 WD40 repeat region domain-containing protein</fullName>
    </recommendedName>
</protein>
<evidence type="ECO:0000313" key="8">
    <source>
        <dbReference type="Proteomes" id="UP000007875"/>
    </source>
</evidence>
<keyword evidence="2" id="KW-0963">Cytoplasm</keyword>
<reference evidence="7" key="3">
    <citation type="submission" date="2025-09" db="UniProtKB">
        <authorList>
            <consortium name="Ensembl"/>
        </authorList>
    </citation>
    <scope>IDENTIFICATION</scope>
</reference>
<dbReference type="InterPro" id="IPR045152">
    <property type="entry name" value="EDC4-like"/>
</dbReference>
<dbReference type="GO" id="GO:0000932">
    <property type="term" value="C:P-body"/>
    <property type="evidence" value="ECO:0007669"/>
    <property type="project" value="TreeGrafter"/>
</dbReference>
<dbReference type="GeneTree" id="ENSGT00510000047791"/>
<evidence type="ECO:0000256" key="4">
    <source>
        <dbReference type="ARBA" id="ARBA00022737"/>
    </source>
</evidence>
<dbReference type="Pfam" id="PF16529">
    <property type="entry name" value="Ge1_WD40"/>
    <property type="match status" value="1"/>
</dbReference>
<dbReference type="AlphaFoldDB" id="H2ZQ96"/>
<keyword evidence="4" id="KW-0677">Repeat</keyword>
<dbReference type="eggNOG" id="KOG1916">
    <property type="taxonomic scope" value="Eukaryota"/>
</dbReference>
<sequence length="314" mass="34448">MMDQSNGMPVHNGHHELSNTLKEMLRINSSNNSSIPDAVDVVSHDGSGDPGVAKSSLHCPQDFESIDSDHCPPLEDKTDDDDDDLQKIYLDEICDGECVSLYGPHTRIYASSKSELDNNTSASNKVKINTITKFDWEHRYYTGNLLTVTDMYIAYCIKGRSGYSVRVINRHNSSDRVLLKGFTGVVCDVAFAPHAGTHVLAAVDSAGTLLVWSLGQDGGNLVEEKKLHVSATPEMSEVSSSNHRLMWIPHIQRDDEEEGSSYESKHSESAPPKILVLVYGNIAEVWDLDIAFGVADGLPENGASRMELSHSFVA</sequence>
<feature type="domain" description="Enhancer of mRNA-decapping protein 4 WD40 repeat region" evidence="6">
    <location>
        <begin position="123"/>
        <end position="290"/>
    </location>
</feature>
<proteinExistence type="predicted"/>
<reference evidence="8" key="1">
    <citation type="submission" date="2003-08" db="EMBL/GenBank/DDBJ databases">
        <authorList>
            <person name="Birren B."/>
            <person name="Nusbaum C."/>
            <person name="Abebe A."/>
            <person name="Abouelleil A."/>
            <person name="Adekoya E."/>
            <person name="Ait-zahra M."/>
            <person name="Allen N."/>
            <person name="Allen T."/>
            <person name="An P."/>
            <person name="Anderson M."/>
            <person name="Anderson S."/>
            <person name="Arachchi H."/>
            <person name="Armbruster J."/>
            <person name="Bachantsang P."/>
            <person name="Baldwin J."/>
            <person name="Barry A."/>
            <person name="Bayul T."/>
            <person name="Blitshsteyn B."/>
            <person name="Bloom T."/>
            <person name="Blye J."/>
            <person name="Boguslavskiy L."/>
            <person name="Borowsky M."/>
            <person name="Boukhgalter B."/>
            <person name="Brunache A."/>
            <person name="Butler J."/>
            <person name="Calixte N."/>
            <person name="Calvo S."/>
            <person name="Camarata J."/>
            <person name="Campo K."/>
            <person name="Chang J."/>
            <person name="Cheshatsang Y."/>
            <person name="Citroen M."/>
            <person name="Collymore A."/>
            <person name="Considine T."/>
            <person name="Cook A."/>
            <person name="Cooke P."/>
            <person name="Corum B."/>
            <person name="Cuomo C."/>
            <person name="David R."/>
            <person name="Dawoe T."/>
            <person name="Degray S."/>
            <person name="Dodge S."/>
            <person name="Dooley K."/>
            <person name="Dorje P."/>
            <person name="Dorjee K."/>
            <person name="Dorris L."/>
            <person name="Duffey N."/>
            <person name="Dupes A."/>
            <person name="Elkins T."/>
            <person name="Engels R."/>
            <person name="Erickson J."/>
            <person name="Farina A."/>
            <person name="Faro S."/>
            <person name="Ferreira P."/>
            <person name="Fischer H."/>
            <person name="Fitzgerald M."/>
            <person name="Foley K."/>
            <person name="Gage D."/>
            <person name="Galagan J."/>
            <person name="Gearin G."/>
            <person name="Gnerre S."/>
            <person name="Gnirke A."/>
            <person name="Goyette A."/>
            <person name="Graham J."/>
            <person name="Grandbois E."/>
            <person name="Gyaltsen K."/>
            <person name="Hafez N."/>
            <person name="Hagopian D."/>
            <person name="Hagos B."/>
            <person name="Hall J."/>
            <person name="Hatcher B."/>
            <person name="Heller A."/>
            <person name="Higgins H."/>
            <person name="Honan T."/>
            <person name="Horn A."/>
            <person name="Houde N."/>
            <person name="Hughes L."/>
            <person name="Hulme W."/>
            <person name="Husby E."/>
            <person name="Iliev I."/>
            <person name="Jaffe D."/>
            <person name="Jones C."/>
            <person name="Kamal M."/>
            <person name="Kamat A."/>
            <person name="Kamvysselis M."/>
            <person name="Karlsson E."/>
            <person name="Kells C."/>
            <person name="Kieu A."/>
            <person name="Kisner P."/>
            <person name="Kodira C."/>
            <person name="Kulbokas E."/>
            <person name="Labutti K."/>
            <person name="Lama D."/>
            <person name="Landers T."/>
            <person name="Leger J."/>
            <person name="Levine S."/>
            <person name="Lewis D."/>
            <person name="Lewis T."/>
            <person name="Lindblad-toh K."/>
            <person name="Liu X."/>
            <person name="Lokyitsang T."/>
            <person name="Lokyitsang Y."/>
            <person name="Lucien O."/>
            <person name="Lui A."/>
            <person name="Ma L.J."/>
            <person name="Mabbitt R."/>
            <person name="Macdonald J."/>
            <person name="Maclean C."/>
            <person name="Major J."/>
            <person name="Manning J."/>
            <person name="Marabella R."/>
            <person name="Maru K."/>
            <person name="Matthews C."/>
            <person name="Mauceli E."/>
            <person name="Mccarthy M."/>
            <person name="Mcdonough S."/>
            <person name="Mcghee T."/>
            <person name="Meldrim J."/>
            <person name="Meneus L."/>
            <person name="Mesirov J."/>
            <person name="Mihalev A."/>
            <person name="Mihova T."/>
            <person name="Mikkelsen T."/>
            <person name="Mlenga V."/>
            <person name="Moru K."/>
            <person name="Mozes J."/>
            <person name="Mulrain L."/>
            <person name="Munson G."/>
            <person name="Naylor J."/>
            <person name="Newes C."/>
            <person name="Nguyen C."/>
            <person name="Nguyen N."/>
            <person name="Nguyen T."/>
            <person name="Nicol R."/>
            <person name="Nielsen C."/>
            <person name="Nizzari M."/>
            <person name="Norbu C."/>
            <person name="Norbu N."/>
            <person name="O'donnell P."/>
            <person name="Okoawo O."/>
            <person name="O'leary S."/>
            <person name="Omotosho B."/>
            <person name="O'neill K."/>
            <person name="Osman S."/>
            <person name="Parker S."/>
            <person name="Perrin D."/>
            <person name="Phunkhang P."/>
            <person name="Piqani B."/>
            <person name="Purcell S."/>
            <person name="Rachupka T."/>
            <person name="Ramasamy U."/>
            <person name="Rameau R."/>
            <person name="Ray V."/>
            <person name="Raymond C."/>
            <person name="Retta R."/>
            <person name="Richardson S."/>
            <person name="Rise C."/>
            <person name="Rodriguez J."/>
            <person name="Rogers J."/>
            <person name="Rogov P."/>
            <person name="Rutman M."/>
            <person name="Schupbach R."/>
            <person name="Seaman C."/>
            <person name="Settipalli S."/>
            <person name="Sharpe T."/>
            <person name="Sheridan J."/>
            <person name="Sherpa N."/>
            <person name="Shi J."/>
            <person name="Smirnov S."/>
            <person name="Smith C."/>
            <person name="Sougnez C."/>
            <person name="Spencer B."/>
            <person name="Stalker J."/>
            <person name="Stange-thomann N."/>
            <person name="Stavropoulos S."/>
            <person name="Stetson K."/>
            <person name="Stone C."/>
            <person name="Stone S."/>
            <person name="Stubbs M."/>
            <person name="Talamas J."/>
            <person name="Tchuinga P."/>
            <person name="Tenzing P."/>
            <person name="Tesfaye S."/>
            <person name="Theodore J."/>
            <person name="Thoulutsang Y."/>
            <person name="Topham K."/>
            <person name="Towey S."/>
            <person name="Tsamla T."/>
            <person name="Tsomo N."/>
            <person name="Vallee D."/>
            <person name="Vassiliev H."/>
            <person name="Venkataraman V."/>
            <person name="Vinson J."/>
            <person name="Vo A."/>
            <person name="Wade C."/>
            <person name="Wang S."/>
            <person name="Wangchuk T."/>
            <person name="Wangdi T."/>
            <person name="Whittaker C."/>
            <person name="Wilkinson J."/>
            <person name="Wu Y."/>
            <person name="Wyman D."/>
            <person name="Yadav S."/>
            <person name="Yang S."/>
            <person name="Yang X."/>
            <person name="Yeager S."/>
            <person name="Yee E."/>
            <person name="Young G."/>
            <person name="Zainoun J."/>
            <person name="Zembeck L."/>
            <person name="Zimmer A."/>
            <person name="Zody M."/>
            <person name="Lander E."/>
        </authorList>
    </citation>
    <scope>NUCLEOTIDE SEQUENCE [LARGE SCALE GENOMIC DNA]</scope>
</reference>
<evidence type="ECO:0000256" key="2">
    <source>
        <dbReference type="ARBA" id="ARBA00022490"/>
    </source>
</evidence>
<keyword evidence="3" id="KW-0853">WD repeat</keyword>
<dbReference type="GO" id="GO:0031087">
    <property type="term" value="P:deadenylation-independent decapping of nuclear-transcribed mRNA"/>
    <property type="evidence" value="ECO:0007669"/>
    <property type="project" value="InterPro"/>
</dbReference>
<feature type="region of interest" description="Disordered" evidence="5">
    <location>
        <begin position="36"/>
        <end position="57"/>
    </location>
</feature>
<evidence type="ECO:0000313" key="7">
    <source>
        <dbReference type="Ensembl" id="ENSCSAVP00000019762.1"/>
    </source>
</evidence>
<evidence type="ECO:0000259" key="6">
    <source>
        <dbReference type="Pfam" id="PF16529"/>
    </source>
</evidence>
<evidence type="ECO:0000256" key="1">
    <source>
        <dbReference type="ARBA" id="ARBA00004496"/>
    </source>
</evidence>
<keyword evidence="8" id="KW-1185">Reference proteome</keyword>
<dbReference type="InParanoid" id="H2ZQ96"/>
<dbReference type="PANTHER" id="PTHR15598">
    <property type="entry name" value="ENHANCER OF MRNA-DECAPPING PROTEIN 4"/>
    <property type="match status" value="1"/>
</dbReference>
<dbReference type="InterPro" id="IPR032401">
    <property type="entry name" value="EDC4_WD40"/>
</dbReference>
<name>H2ZQ96_CIOSA</name>
<comment type="subcellular location">
    <subcellularLocation>
        <location evidence="1">Cytoplasm</location>
    </subcellularLocation>
</comment>
<accession>H2ZQ96</accession>
<dbReference type="Proteomes" id="UP000007875">
    <property type="component" value="Unassembled WGS sequence"/>
</dbReference>
<dbReference type="Ensembl" id="ENSCSAVT00000019975.1">
    <property type="protein sequence ID" value="ENSCSAVP00000019762.1"/>
    <property type="gene ID" value="ENSCSAVG00000011591.1"/>
</dbReference>
<dbReference type="STRING" id="51511.ENSCSAVP00000019762"/>